<protein>
    <submittedName>
        <fullName evidence="1">Uncharacterized protein</fullName>
    </submittedName>
</protein>
<gene>
    <name evidence="1" type="ORF">METZ01_LOCUS457109</name>
</gene>
<dbReference type="InterPro" id="IPR035959">
    <property type="entry name" value="RutC-like_sf"/>
</dbReference>
<evidence type="ECO:0000313" key="1">
    <source>
        <dbReference type="EMBL" id="SVE04255.1"/>
    </source>
</evidence>
<proteinExistence type="predicted"/>
<feature type="non-terminal residue" evidence="1">
    <location>
        <position position="62"/>
    </location>
</feature>
<dbReference type="SUPFAM" id="SSF55298">
    <property type="entry name" value="YjgF-like"/>
    <property type="match status" value="1"/>
</dbReference>
<dbReference type="AlphaFoldDB" id="A0A383AAP0"/>
<sequence>MATYSRITNNPSTLSKPLGLYSQVCTVNSSNLIFLAGQVAVNNKGNLVGENDIAAQVTQIYQ</sequence>
<organism evidence="1">
    <name type="scientific">marine metagenome</name>
    <dbReference type="NCBI Taxonomy" id="408172"/>
    <lineage>
        <taxon>unclassified sequences</taxon>
        <taxon>metagenomes</taxon>
        <taxon>ecological metagenomes</taxon>
    </lineage>
</organism>
<dbReference type="EMBL" id="UINC01190211">
    <property type="protein sequence ID" value="SVE04255.1"/>
    <property type="molecule type" value="Genomic_DNA"/>
</dbReference>
<name>A0A383AAP0_9ZZZZ</name>
<reference evidence="1" key="1">
    <citation type="submission" date="2018-05" db="EMBL/GenBank/DDBJ databases">
        <authorList>
            <person name="Lanie J.A."/>
            <person name="Ng W.-L."/>
            <person name="Kazmierczak K.M."/>
            <person name="Andrzejewski T.M."/>
            <person name="Davidsen T.M."/>
            <person name="Wayne K.J."/>
            <person name="Tettelin H."/>
            <person name="Glass J.I."/>
            <person name="Rusch D."/>
            <person name="Podicherti R."/>
            <person name="Tsui H.-C.T."/>
            <person name="Winkler M.E."/>
        </authorList>
    </citation>
    <scope>NUCLEOTIDE SEQUENCE</scope>
</reference>
<accession>A0A383AAP0</accession>
<dbReference type="Gene3D" id="3.30.1330.40">
    <property type="entry name" value="RutC-like"/>
    <property type="match status" value="1"/>
</dbReference>
<dbReference type="InterPro" id="IPR006175">
    <property type="entry name" value="YjgF/YER057c/UK114"/>
</dbReference>
<dbReference type="Pfam" id="PF01042">
    <property type="entry name" value="Ribonuc_L-PSP"/>
    <property type="match status" value="1"/>
</dbReference>